<evidence type="ECO:0000313" key="2">
    <source>
        <dbReference type="Proteomes" id="UP000252792"/>
    </source>
</evidence>
<gene>
    <name evidence="1" type="ORF">DFP80_110147</name>
</gene>
<keyword evidence="2" id="KW-1185">Reference proteome</keyword>
<dbReference type="OrthoDB" id="9182542at2"/>
<dbReference type="PANTHER" id="PTHR46312:SF2">
    <property type="entry name" value="NUCLEOTIDE-BINDING OLIGOMERIZATION DOMAIN-CONTAINING PROTEIN 2-LIKE"/>
    <property type="match status" value="1"/>
</dbReference>
<evidence type="ECO:0000313" key="1">
    <source>
        <dbReference type="EMBL" id="RBP81177.1"/>
    </source>
</evidence>
<protein>
    <recommendedName>
        <fullName evidence="3">NACHT domain-containing protein</fullName>
    </recommendedName>
</protein>
<name>A0A366J2T2_9GAMM</name>
<evidence type="ECO:0008006" key="3">
    <source>
        <dbReference type="Google" id="ProtNLM"/>
    </source>
</evidence>
<accession>A0A366J2T2</accession>
<dbReference type="Gene3D" id="3.40.50.300">
    <property type="entry name" value="P-loop containing nucleotide triphosphate hydrolases"/>
    <property type="match status" value="1"/>
</dbReference>
<comment type="caution">
    <text evidence="1">The sequence shown here is derived from an EMBL/GenBank/DDBJ whole genome shotgun (WGS) entry which is preliminary data.</text>
</comment>
<dbReference type="SUPFAM" id="SSF52540">
    <property type="entry name" value="P-loop containing nucleoside triphosphate hydrolases"/>
    <property type="match status" value="1"/>
</dbReference>
<dbReference type="InterPro" id="IPR027417">
    <property type="entry name" value="P-loop_NTPase"/>
</dbReference>
<reference evidence="1 2" key="1">
    <citation type="submission" date="2018-06" db="EMBL/GenBank/DDBJ databases">
        <title>Genomic Encyclopedia of Type Strains, Phase III (KMG-III): the genomes of soil and plant-associated and newly described type strains.</title>
        <authorList>
            <person name="Whitman W."/>
        </authorList>
    </citation>
    <scope>NUCLEOTIDE SEQUENCE [LARGE SCALE GENOMIC DNA]</scope>
    <source>
        <strain evidence="1 2">CECT 7377</strain>
    </source>
</reference>
<dbReference type="RefSeq" id="WP_113917481.1">
    <property type="nucleotide sequence ID" value="NZ_QNSE01000010.1"/>
</dbReference>
<proteinExistence type="predicted"/>
<organism evidence="1 2">
    <name type="scientific">Marinomonas rhizomae</name>
    <dbReference type="NCBI Taxonomy" id="491948"/>
    <lineage>
        <taxon>Bacteria</taxon>
        <taxon>Pseudomonadati</taxon>
        <taxon>Pseudomonadota</taxon>
        <taxon>Gammaproteobacteria</taxon>
        <taxon>Oceanospirillales</taxon>
        <taxon>Oceanospirillaceae</taxon>
        <taxon>Marinomonas</taxon>
    </lineage>
</organism>
<dbReference type="Proteomes" id="UP000252792">
    <property type="component" value="Unassembled WGS sequence"/>
</dbReference>
<dbReference type="EMBL" id="QNSE01000010">
    <property type="protein sequence ID" value="RBP81177.1"/>
    <property type="molecule type" value="Genomic_DNA"/>
</dbReference>
<dbReference type="PANTHER" id="PTHR46312">
    <property type="entry name" value="NACHT DOMAIN-CONTAINING PROTEIN"/>
    <property type="match status" value="1"/>
</dbReference>
<sequence length="875" mass="100870">METMDQKYLKALRAMEENDFTRDIIKPLFEAMGYTRVDFYGGVYERGKDLIAQKENPPEIEPQITFIQSKKVGDIQNVKEGAKLSQLLHQLRQCLTDEIPHIEGRKVRADYVYLACPEEISTRLMDEILSQTRAGDGKKVSFFDGPKIIQSINKYAPNLFSILSENDDDLFLHQHTHLINNELLSALNSNKEVSIDNYYSDLGFFVGSVDSNLLFDFKLNIPTDLFSTGNIDEWYEVKNEVLLFESIFNFSFGFIIEDVEDIEDKYFRDLERYNTEENKENVCVSMDKKEEYELWLSELIEIQEAFVSAFSGEDEDWLVTTSEIDRAISSFKNKSIYKKNEYFTDSSLINKISDRRLRNHLIKITPIVKKLKDALITIDELNSLIVVRPTFKFTLNSCFIRAELDRRTSEYRSYLSLINAGSGLFNLKRFLHETKISLNYIEFIKRFSPLISGVITFENNENEDRVSISPHDILSTGNDIAVYGGAGVGKTTTLQAYVAFFSEIESKRLVYIPLNRVLEEFIKNHDFEDEKNITKNVIQKIILLSKKQQINDDAINKISTILSSKPIALILDGLDEVYSSVKFITKAISDFKKEYPAVQIIISSRDCVSYIKEIDFLGITLLPFTKEQLSKFILGWMEDKVKAKKLIKAIKEKDIYDYIKTPLLATIACSLMEKGIDAPTSEFEIYNERLKLFTGEYDLHKKVRRQNQKSEFLIMCAKKIAFSMHKSGIRSSTLKSIKSRLRSELSSSYSNDFITECVKELEDPCNILIKDRLTGEYSFGHFRFQEHLASCILGTDRNIDLIELTGDEWWKGALSLYAQGNEFYDLIDGVYDKFGCVTPSLKTLRLMIKSSPKEKKNSYNELLNGHLESDRLEGF</sequence>
<dbReference type="AlphaFoldDB" id="A0A366J2T2"/>